<gene>
    <name evidence="4" type="ORF">H7313_01510</name>
</gene>
<keyword evidence="5" id="KW-1185">Reference proteome</keyword>
<sequence length="240" mass="29026">MCTKEDRKREFADAFMQLIVDTPRNRRVNVVDITTYVGCERKTFYYYFENIDDLIIWIFRHYLKTMLETHFAEYPLIKPDPSLQDRYGDWPFYVQIKGANHTLEQGAYFKLSTYHWEDNRAYYENILHNHERGYCNLFNYLVNLYIPALKSDLVYLLNGRRIPADVLNFLAEYHVMGIFGRFQWHFATTRKFIMQNDLDPFWNYAHTEMKHTVDCMFDPKSPYYKKNCAPESVRRHGELL</sequence>
<reference evidence="4 5" key="1">
    <citation type="submission" date="2020-08" db="EMBL/GenBank/DDBJ databases">
        <authorList>
            <person name="Liu C."/>
            <person name="Sun Q."/>
        </authorList>
    </citation>
    <scope>NUCLEOTIDE SEQUENCE [LARGE SCALE GENOMIC DNA]</scope>
    <source>
        <strain evidence="4 5">N22</strain>
    </source>
</reference>
<name>A0A842JDG8_9ACTN</name>
<comment type="caution">
    <text evidence="4">The sequence shown here is derived from an EMBL/GenBank/DDBJ whole genome shotgun (WGS) entry which is preliminary data.</text>
</comment>
<protein>
    <recommendedName>
        <fullName evidence="3">HTH tetR-type domain-containing protein</fullName>
    </recommendedName>
</protein>
<dbReference type="SUPFAM" id="SSF46689">
    <property type="entry name" value="Homeodomain-like"/>
    <property type="match status" value="1"/>
</dbReference>
<dbReference type="AlphaFoldDB" id="A0A842JDG8"/>
<dbReference type="RefSeq" id="WP_185904039.1">
    <property type="nucleotide sequence ID" value="NZ_JACMSE010000001.1"/>
</dbReference>
<dbReference type="PROSITE" id="PS50977">
    <property type="entry name" value="HTH_TETR_2"/>
    <property type="match status" value="1"/>
</dbReference>
<dbReference type="EMBL" id="JACMSE010000001">
    <property type="protein sequence ID" value="MBC2888038.1"/>
    <property type="molecule type" value="Genomic_DNA"/>
</dbReference>
<dbReference type="Proteomes" id="UP000587396">
    <property type="component" value="Unassembled WGS sequence"/>
</dbReference>
<evidence type="ECO:0000313" key="5">
    <source>
        <dbReference type="Proteomes" id="UP000587396"/>
    </source>
</evidence>
<organism evidence="4 5">
    <name type="scientific">Gordonibacter massiliensis</name>
    <name type="common">ex Traore et al. 2017</name>
    <dbReference type="NCBI Taxonomy" id="1841863"/>
    <lineage>
        <taxon>Bacteria</taxon>
        <taxon>Bacillati</taxon>
        <taxon>Actinomycetota</taxon>
        <taxon>Coriobacteriia</taxon>
        <taxon>Eggerthellales</taxon>
        <taxon>Eggerthellaceae</taxon>
        <taxon>Gordonibacter</taxon>
    </lineage>
</organism>
<dbReference type="GO" id="GO:0003677">
    <property type="term" value="F:DNA binding"/>
    <property type="evidence" value="ECO:0007669"/>
    <property type="project" value="UniProtKB-UniRule"/>
</dbReference>
<accession>A0A842JDG8</accession>
<evidence type="ECO:0000256" key="2">
    <source>
        <dbReference type="PROSITE-ProRule" id="PRU00335"/>
    </source>
</evidence>
<evidence type="ECO:0000313" key="4">
    <source>
        <dbReference type="EMBL" id="MBC2888038.1"/>
    </source>
</evidence>
<dbReference type="Gene3D" id="1.10.357.10">
    <property type="entry name" value="Tetracycline Repressor, domain 2"/>
    <property type="match status" value="1"/>
</dbReference>
<proteinExistence type="predicted"/>
<evidence type="ECO:0000256" key="1">
    <source>
        <dbReference type="ARBA" id="ARBA00023125"/>
    </source>
</evidence>
<keyword evidence="1 2" id="KW-0238">DNA-binding</keyword>
<feature type="domain" description="HTH tetR-type" evidence="3">
    <location>
        <begin position="5"/>
        <end position="66"/>
    </location>
</feature>
<feature type="DNA-binding region" description="H-T-H motif" evidence="2">
    <location>
        <begin position="29"/>
        <end position="48"/>
    </location>
</feature>
<dbReference type="InterPro" id="IPR009057">
    <property type="entry name" value="Homeodomain-like_sf"/>
</dbReference>
<evidence type="ECO:0000259" key="3">
    <source>
        <dbReference type="PROSITE" id="PS50977"/>
    </source>
</evidence>
<dbReference type="InterPro" id="IPR001647">
    <property type="entry name" value="HTH_TetR"/>
</dbReference>